<sequence>MQTTKSLMHKIFRRAKDRDREYKRQIEGIKGLLIWQQNRSKGHTKKCDTH</sequence>
<reference evidence="1" key="1">
    <citation type="journal article" date="2014" name="Front. Microbiol.">
        <title>High frequency of phylogenetically diverse reductive dehalogenase-homologous genes in deep subseafloor sedimentary metagenomes.</title>
        <authorList>
            <person name="Kawai M."/>
            <person name="Futagami T."/>
            <person name="Toyoda A."/>
            <person name="Takaki Y."/>
            <person name="Nishi S."/>
            <person name="Hori S."/>
            <person name="Arai W."/>
            <person name="Tsubouchi T."/>
            <person name="Morono Y."/>
            <person name="Uchiyama I."/>
            <person name="Ito T."/>
            <person name="Fujiyama A."/>
            <person name="Inagaki F."/>
            <person name="Takami H."/>
        </authorList>
    </citation>
    <scope>NUCLEOTIDE SEQUENCE</scope>
    <source>
        <strain evidence="1">Expedition CK06-06</strain>
    </source>
</reference>
<comment type="caution">
    <text evidence="1">The sequence shown here is derived from an EMBL/GenBank/DDBJ whole genome shotgun (WGS) entry which is preliminary data.</text>
</comment>
<dbReference type="AlphaFoldDB" id="X1EAE0"/>
<name>X1EAE0_9ZZZZ</name>
<proteinExistence type="predicted"/>
<organism evidence="1">
    <name type="scientific">marine sediment metagenome</name>
    <dbReference type="NCBI Taxonomy" id="412755"/>
    <lineage>
        <taxon>unclassified sequences</taxon>
        <taxon>metagenomes</taxon>
        <taxon>ecological metagenomes</taxon>
    </lineage>
</organism>
<gene>
    <name evidence="1" type="ORF">S01H4_54564</name>
</gene>
<evidence type="ECO:0000313" key="1">
    <source>
        <dbReference type="EMBL" id="GAH14104.1"/>
    </source>
</evidence>
<protein>
    <submittedName>
        <fullName evidence="1">Uncharacterized protein</fullName>
    </submittedName>
</protein>
<accession>X1EAE0</accession>
<dbReference type="EMBL" id="BART01031411">
    <property type="protein sequence ID" value="GAH14104.1"/>
    <property type="molecule type" value="Genomic_DNA"/>
</dbReference>